<dbReference type="InterPro" id="IPR005183">
    <property type="entry name" value="DUF305_CopM-like"/>
</dbReference>
<reference evidence="4" key="1">
    <citation type="journal article" date="2019" name="Int. J. Syst. Evol. Microbiol.">
        <title>The Global Catalogue of Microorganisms (GCM) 10K type strain sequencing project: providing services to taxonomists for standard genome sequencing and annotation.</title>
        <authorList>
            <consortium name="The Broad Institute Genomics Platform"/>
            <consortium name="The Broad Institute Genome Sequencing Center for Infectious Disease"/>
            <person name="Wu L."/>
            <person name="Ma J."/>
        </authorList>
    </citation>
    <scope>NUCLEOTIDE SEQUENCE [LARGE SCALE GENOMIC DNA]</scope>
    <source>
        <strain evidence="4">FCH27</strain>
    </source>
</reference>
<feature type="domain" description="DUF305" evidence="2">
    <location>
        <begin position="47"/>
        <end position="207"/>
    </location>
</feature>
<evidence type="ECO:0000259" key="2">
    <source>
        <dbReference type="Pfam" id="PF03713"/>
    </source>
</evidence>
<proteinExistence type="predicted"/>
<gene>
    <name evidence="3" type="ORF">ACFQO6_00825</name>
</gene>
<feature type="chain" id="PRO_5046321931" evidence="1">
    <location>
        <begin position="28"/>
        <end position="210"/>
    </location>
</feature>
<dbReference type="PANTHER" id="PTHR36933">
    <property type="entry name" value="SLL0788 PROTEIN"/>
    <property type="match status" value="1"/>
</dbReference>
<accession>A0ABW2MX61</accession>
<sequence length="210" mass="22591">MRTRTITRALGATALTLGLGMVAVACGDDDTSGAATESSTTEHNDADVAFASEMLQHHAQALSMVDLTVERPLDPEVTALAEQIRAAQGPEIETFTDWLTEWDEEVPETMRDHANAGHDMGDMGESMEGMDTSMPGMMTAEDMTALQDAPDSEFQATWLEMMIEHHTGAVELAKAQTENGQYKPAIDLAEDIVAAQTAEIDTMQGLLSTS</sequence>
<organism evidence="3 4">
    <name type="scientific">Nocardioides astragali</name>
    <dbReference type="NCBI Taxonomy" id="1776736"/>
    <lineage>
        <taxon>Bacteria</taxon>
        <taxon>Bacillati</taxon>
        <taxon>Actinomycetota</taxon>
        <taxon>Actinomycetes</taxon>
        <taxon>Propionibacteriales</taxon>
        <taxon>Nocardioidaceae</taxon>
        <taxon>Nocardioides</taxon>
    </lineage>
</organism>
<dbReference type="EMBL" id="JBHTCH010000001">
    <property type="protein sequence ID" value="MFC7358794.1"/>
    <property type="molecule type" value="Genomic_DNA"/>
</dbReference>
<dbReference type="Proteomes" id="UP001596524">
    <property type="component" value="Unassembled WGS sequence"/>
</dbReference>
<dbReference type="Pfam" id="PF03713">
    <property type="entry name" value="DUF305"/>
    <property type="match status" value="1"/>
</dbReference>
<dbReference type="Gene3D" id="1.20.1260.10">
    <property type="match status" value="1"/>
</dbReference>
<comment type="caution">
    <text evidence="3">The sequence shown here is derived from an EMBL/GenBank/DDBJ whole genome shotgun (WGS) entry which is preliminary data.</text>
</comment>
<dbReference type="PROSITE" id="PS51257">
    <property type="entry name" value="PROKAR_LIPOPROTEIN"/>
    <property type="match status" value="1"/>
</dbReference>
<protein>
    <submittedName>
        <fullName evidence="3">DUF305 domain-containing protein</fullName>
    </submittedName>
</protein>
<evidence type="ECO:0000256" key="1">
    <source>
        <dbReference type="SAM" id="SignalP"/>
    </source>
</evidence>
<keyword evidence="1" id="KW-0732">Signal</keyword>
<dbReference type="RefSeq" id="WP_255890430.1">
    <property type="nucleotide sequence ID" value="NZ_JAFMZM010000003.1"/>
</dbReference>
<dbReference type="InterPro" id="IPR012347">
    <property type="entry name" value="Ferritin-like"/>
</dbReference>
<evidence type="ECO:0000313" key="4">
    <source>
        <dbReference type="Proteomes" id="UP001596524"/>
    </source>
</evidence>
<dbReference type="PANTHER" id="PTHR36933:SF1">
    <property type="entry name" value="SLL0788 PROTEIN"/>
    <property type="match status" value="1"/>
</dbReference>
<keyword evidence="4" id="KW-1185">Reference proteome</keyword>
<evidence type="ECO:0000313" key="3">
    <source>
        <dbReference type="EMBL" id="MFC7358794.1"/>
    </source>
</evidence>
<feature type="signal peptide" evidence="1">
    <location>
        <begin position="1"/>
        <end position="27"/>
    </location>
</feature>
<name>A0ABW2MX61_9ACTN</name>